<dbReference type="PROSITE" id="PS51257">
    <property type="entry name" value="PROKAR_LIPOPROTEIN"/>
    <property type="match status" value="1"/>
</dbReference>
<dbReference type="EMBL" id="JACHCE010000001">
    <property type="protein sequence ID" value="MBB5635180.1"/>
    <property type="molecule type" value="Genomic_DNA"/>
</dbReference>
<evidence type="ECO:0000313" key="2">
    <source>
        <dbReference type="EMBL" id="MBB5635180.1"/>
    </source>
</evidence>
<keyword evidence="1" id="KW-0732">Signal</keyword>
<dbReference type="Proteomes" id="UP000537204">
    <property type="component" value="Unassembled WGS sequence"/>
</dbReference>
<gene>
    <name evidence="2" type="ORF">HDE68_001065</name>
</gene>
<dbReference type="InterPro" id="IPR011990">
    <property type="entry name" value="TPR-like_helical_dom_sf"/>
</dbReference>
<name>A0A7W8ZJU3_9SPHI</name>
<dbReference type="AlphaFoldDB" id="A0A7W8ZJU3"/>
<evidence type="ECO:0000256" key="1">
    <source>
        <dbReference type="SAM" id="SignalP"/>
    </source>
</evidence>
<reference evidence="2 3" key="1">
    <citation type="submission" date="2020-08" db="EMBL/GenBank/DDBJ databases">
        <title>Genomic Encyclopedia of Type Strains, Phase IV (KMG-V): Genome sequencing to study the core and pangenomes of soil and plant-associated prokaryotes.</title>
        <authorList>
            <person name="Whitman W."/>
        </authorList>
    </citation>
    <scope>NUCLEOTIDE SEQUENCE [LARGE SCALE GENOMIC DNA]</scope>
    <source>
        <strain evidence="2 3">S3M1</strain>
    </source>
</reference>
<accession>A0A7W8ZJU3</accession>
<evidence type="ECO:0008006" key="4">
    <source>
        <dbReference type="Google" id="ProtNLM"/>
    </source>
</evidence>
<feature type="chain" id="PRO_5031065594" description="SusD-like starch-binding protein associating with outer membrane" evidence="1">
    <location>
        <begin position="21"/>
        <end position="493"/>
    </location>
</feature>
<dbReference type="InterPro" id="IPR041662">
    <property type="entry name" value="SusD-like_2"/>
</dbReference>
<feature type="signal peptide" evidence="1">
    <location>
        <begin position="1"/>
        <end position="20"/>
    </location>
</feature>
<evidence type="ECO:0000313" key="3">
    <source>
        <dbReference type="Proteomes" id="UP000537204"/>
    </source>
</evidence>
<protein>
    <recommendedName>
        <fullName evidence="4">SusD-like starch-binding protein associating with outer membrane</fullName>
    </recommendedName>
</protein>
<organism evidence="2 3">
    <name type="scientific">Pedobacter cryoconitis</name>
    <dbReference type="NCBI Taxonomy" id="188932"/>
    <lineage>
        <taxon>Bacteria</taxon>
        <taxon>Pseudomonadati</taxon>
        <taxon>Bacteroidota</taxon>
        <taxon>Sphingobacteriia</taxon>
        <taxon>Sphingobacteriales</taxon>
        <taxon>Sphingobacteriaceae</taxon>
        <taxon>Pedobacter</taxon>
    </lineage>
</organism>
<dbReference type="SUPFAM" id="SSF48452">
    <property type="entry name" value="TPR-like"/>
    <property type="match status" value="1"/>
</dbReference>
<sequence length="493" mass="54845">MKLKYITILVLTLTVMSACKKDFDKINTNPNSPQTTNTEFLMSDVLVSSAYAYQENAVNRRPASAARYLTLVRNTGYDLFVWGPVDWNDIFARLSVNKTFMETASGRGENQYIAVGKIMKAFNFGYLTDLYGDVPYSQALKSKESNVTTPEYDKQEVIYPDLLLELREANDLLKNPGGEINAKADVIYKGKALQWRKFANTLRLRMLLRIAKTYPAAFTEMQEIINSPAVYPVFESSSDNAEMAYLGNIAAYSWPGGPLAMIDFDYLKTKVSKELVDRLILRNDPRLGIWVEPVKSTVGSTVDLNKYVGVPNAIDAPSAYNGGEDHVSVFSSSFFRKNGGATNPVLKASLITYTEMCFILAEGMQKGRITVPGESAESMYYKGIKESMNTYGVAAAANASGYYAQTLVKYDGSLEQLITQKWLAMLFKGAEGWFDQRRTGFPAFVTGPLAGGKGIPKRYVFPDAESALNNTNYQKAIAVFGPDNESTLMWYLK</sequence>
<dbReference type="Gene3D" id="1.25.40.390">
    <property type="match status" value="1"/>
</dbReference>
<proteinExistence type="predicted"/>
<comment type="caution">
    <text evidence="2">The sequence shown here is derived from an EMBL/GenBank/DDBJ whole genome shotgun (WGS) entry which is preliminary data.</text>
</comment>
<dbReference type="RefSeq" id="WP_183879593.1">
    <property type="nucleotide sequence ID" value="NZ_JACHCE010000001.1"/>
</dbReference>
<dbReference type="Pfam" id="PF12771">
    <property type="entry name" value="SusD-like_2"/>
    <property type="match status" value="1"/>
</dbReference>